<dbReference type="AlphaFoldDB" id="A0A6A6WHP3"/>
<keyword evidence="2" id="KW-0539">Nucleus</keyword>
<evidence type="ECO:0000256" key="1">
    <source>
        <dbReference type="ARBA" id="ARBA00004123"/>
    </source>
</evidence>
<accession>A0A6A6WHP3</accession>
<dbReference type="CDD" id="cd12148">
    <property type="entry name" value="fungal_TF_MHR"/>
    <property type="match status" value="1"/>
</dbReference>
<evidence type="ECO:0000313" key="3">
    <source>
        <dbReference type="EMBL" id="KAF2760671.1"/>
    </source>
</evidence>
<gene>
    <name evidence="3" type="ORF">EJ05DRAFT_498630</name>
</gene>
<evidence type="ECO:0008006" key="5">
    <source>
        <dbReference type="Google" id="ProtNLM"/>
    </source>
</evidence>
<dbReference type="Proteomes" id="UP000799437">
    <property type="component" value="Unassembled WGS sequence"/>
</dbReference>
<comment type="subcellular location">
    <subcellularLocation>
        <location evidence="1">Nucleus</location>
    </subcellularLocation>
</comment>
<reference evidence="3" key="1">
    <citation type="journal article" date="2020" name="Stud. Mycol.">
        <title>101 Dothideomycetes genomes: a test case for predicting lifestyles and emergence of pathogens.</title>
        <authorList>
            <person name="Haridas S."/>
            <person name="Albert R."/>
            <person name="Binder M."/>
            <person name="Bloem J."/>
            <person name="Labutti K."/>
            <person name="Salamov A."/>
            <person name="Andreopoulos B."/>
            <person name="Baker S."/>
            <person name="Barry K."/>
            <person name="Bills G."/>
            <person name="Bluhm B."/>
            <person name="Cannon C."/>
            <person name="Castanera R."/>
            <person name="Culley D."/>
            <person name="Daum C."/>
            <person name="Ezra D."/>
            <person name="Gonzalez J."/>
            <person name="Henrissat B."/>
            <person name="Kuo A."/>
            <person name="Liang C."/>
            <person name="Lipzen A."/>
            <person name="Lutzoni F."/>
            <person name="Magnuson J."/>
            <person name="Mondo S."/>
            <person name="Nolan M."/>
            <person name="Ohm R."/>
            <person name="Pangilinan J."/>
            <person name="Park H.-J."/>
            <person name="Ramirez L."/>
            <person name="Alfaro M."/>
            <person name="Sun H."/>
            <person name="Tritt A."/>
            <person name="Yoshinaga Y."/>
            <person name="Zwiers L.-H."/>
            <person name="Turgeon B."/>
            <person name="Goodwin S."/>
            <person name="Spatafora J."/>
            <person name="Crous P."/>
            <person name="Grigoriev I."/>
        </authorList>
    </citation>
    <scope>NUCLEOTIDE SEQUENCE</scope>
    <source>
        <strain evidence="3">CBS 121739</strain>
    </source>
</reference>
<dbReference type="InterPro" id="IPR050613">
    <property type="entry name" value="Sec_Metabolite_Reg"/>
</dbReference>
<dbReference type="RefSeq" id="XP_033603122.1">
    <property type="nucleotide sequence ID" value="XM_033746713.1"/>
</dbReference>
<organism evidence="3 4">
    <name type="scientific">Pseudovirgaria hyperparasitica</name>
    <dbReference type="NCBI Taxonomy" id="470096"/>
    <lineage>
        <taxon>Eukaryota</taxon>
        <taxon>Fungi</taxon>
        <taxon>Dikarya</taxon>
        <taxon>Ascomycota</taxon>
        <taxon>Pezizomycotina</taxon>
        <taxon>Dothideomycetes</taxon>
        <taxon>Dothideomycetes incertae sedis</taxon>
        <taxon>Acrospermales</taxon>
        <taxon>Acrospermaceae</taxon>
        <taxon>Pseudovirgaria</taxon>
    </lineage>
</organism>
<dbReference type="PANTHER" id="PTHR31001">
    <property type="entry name" value="UNCHARACTERIZED TRANSCRIPTIONAL REGULATORY PROTEIN"/>
    <property type="match status" value="1"/>
</dbReference>
<dbReference type="PANTHER" id="PTHR31001:SF40">
    <property type="entry name" value="ZN(II)2CYS6 TRANSCRIPTION FACTOR (EUROFUNG)"/>
    <property type="match status" value="1"/>
</dbReference>
<keyword evidence="4" id="KW-1185">Reference proteome</keyword>
<dbReference type="GeneID" id="54487767"/>
<protein>
    <recommendedName>
        <fullName evidence="5">Transcription factor domain-containing protein</fullName>
    </recommendedName>
</protein>
<proteinExistence type="predicted"/>
<dbReference type="EMBL" id="ML996568">
    <property type="protein sequence ID" value="KAF2760671.1"/>
    <property type="molecule type" value="Genomic_DNA"/>
</dbReference>
<name>A0A6A6WHP3_9PEZI</name>
<evidence type="ECO:0000313" key="4">
    <source>
        <dbReference type="Proteomes" id="UP000799437"/>
    </source>
</evidence>
<dbReference type="OrthoDB" id="4898680at2759"/>
<dbReference type="GO" id="GO:0005634">
    <property type="term" value="C:nucleus"/>
    <property type="evidence" value="ECO:0007669"/>
    <property type="project" value="UniProtKB-SubCell"/>
</dbReference>
<sequence>MSNDRSALETVPKSISYAWNCLSIPRPSSPTCPADYGSYLALSPATSQRMQLSSSCNSAYGSPESVSLKPLSITDCMLGADVIHRLAWSIDVIERLCVGYYNYPITCCVIKRLFLNTLSAVRRDIEGNWRGRSRHEIALLISENTRTPLHISASTSALEAHELWTGSKLRWEAIGLIFALAGVTVYLLTQKAVIVALEKCRLPKNPSFKEFSETMATAGNHCQTLYQECGTPNDLSLLFSYMDSLHLANLHGDADPLLWRRMGDVSTEIFTLGFYNISDDLTSVPFWLIEQRKRVIAAAYKSDKTLSSFLNRPPRIPRHFCTPTPPLDLSDDEIVLEGPALGAAVASLDENGWSTDDRVKSTSWARLKLILSQSREELLEISFQQTGEDLSDRLKTIADDLRSTWESLPKKLKEHDSSSPRSVVYSYSTSIDYRHCVFATERLQCRTGNSSPSLLRSSRDLLNEVLAFAKHGCLGDDLEVEILRDLPWFLLYFGLPAAGVLCAELRAHTQEGTPLPSFISRTEVIRNLYVFVSTLGWFNSPEYRYTDLCTAASEKLGDEIDEVINAALCPVSSQAHSVAFGDIEGTTALGNNVLRQHESQPLGPDVSFLAWLDSVDWNNTMAMMPTY</sequence>
<evidence type="ECO:0000256" key="2">
    <source>
        <dbReference type="ARBA" id="ARBA00023242"/>
    </source>
</evidence>